<dbReference type="PANTHER" id="PTHR43537">
    <property type="entry name" value="TRANSCRIPTIONAL REGULATOR, GNTR FAMILY"/>
    <property type="match status" value="1"/>
</dbReference>
<dbReference type="CDD" id="cd07377">
    <property type="entry name" value="WHTH_GntR"/>
    <property type="match status" value="1"/>
</dbReference>
<dbReference type="SUPFAM" id="SSF48008">
    <property type="entry name" value="GntR ligand-binding domain-like"/>
    <property type="match status" value="1"/>
</dbReference>
<dbReference type="EMBL" id="FZOW01000015">
    <property type="protein sequence ID" value="SNT36314.1"/>
    <property type="molecule type" value="Genomic_DNA"/>
</dbReference>
<dbReference type="SUPFAM" id="SSF46785">
    <property type="entry name" value="Winged helix' DNA-binding domain"/>
    <property type="match status" value="1"/>
</dbReference>
<keyword evidence="7" id="KW-1185">Reference proteome</keyword>
<evidence type="ECO:0000256" key="4">
    <source>
        <dbReference type="SAM" id="MobiDB-lite"/>
    </source>
</evidence>
<keyword evidence="1" id="KW-0805">Transcription regulation</keyword>
<reference evidence="7" key="1">
    <citation type="submission" date="2017-06" db="EMBL/GenBank/DDBJ databases">
        <authorList>
            <person name="Varghese N."/>
            <person name="Submissions S."/>
        </authorList>
    </citation>
    <scope>NUCLEOTIDE SEQUENCE [LARGE SCALE GENOMIC DNA]</scope>
    <source>
        <strain evidence="7">JCM 23211</strain>
    </source>
</reference>
<dbReference type="PROSITE" id="PS50949">
    <property type="entry name" value="HTH_GNTR"/>
    <property type="match status" value="1"/>
</dbReference>
<dbReference type="Gene3D" id="1.20.120.530">
    <property type="entry name" value="GntR ligand-binding domain-like"/>
    <property type="match status" value="1"/>
</dbReference>
<proteinExistence type="predicted"/>
<feature type="domain" description="HTH gntR-type" evidence="5">
    <location>
        <begin position="44"/>
        <end position="111"/>
    </location>
</feature>
<dbReference type="AlphaFoldDB" id="A0A239M2Y1"/>
<dbReference type="SMART" id="SM00895">
    <property type="entry name" value="FCD"/>
    <property type="match status" value="1"/>
</dbReference>
<organism evidence="6 7">
    <name type="scientific">Rhodococcoides kyotonense</name>
    <dbReference type="NCBI Taxonomy" id="398843"/>
    <lineage>
        <taxon>Bacteria</taxon>
        <taxon>Bacillati</taxon>
        <taxon>Actinomycetota</taxon>
        <taxon>Actinomycetes</taxon>
        <taxon>Mycobacteriales</taxon>
        <taxon>Nocardiaceae</taxon>
        <taxon>Rhodococcoides</taxon>
    </lineage>
</organism>
<sequence>MNQVGTILDMEPPSPTSDPPPREPGFELPPGLLQRFLDNGERRDSLVLVIAEWVAKEIITGSLLPGADLNSVDLAARFSTSRTPVREALNLLDREGLIELTARRRPRVATLDAGQIESAYHLLSNLFGMVAEEVASKSDGTDLSPLDVQMQRMQVAYRTNDVDSYFWANVDFHDTCGEIADNSMLKRTVDSLGLRVLRFRHRTLTVPGQLKPSVDDHARLLRAFRERDIELAGALSRSLVRHSLRTLQGTIGRE</sequence>
<dbReference type="Proteomes" id="UP000198327">
    <property type="component" value="Unassembled WGS sequence"/>
</dbReference>
<feature type="region of interest" description="Disordered" evidence="4">
    <location>
        <begin position="1"/>
        <end position="29"/>
    </location>
</feature>
<dbReference type="Pfam" id="PF07729">
    <property type="entry name" value="FCD"/>
    <property type="match status" value="1"/>
</dbReference>
<name>A0A239M2Y1_9NOCA</name>
<evidence type="ECO:0000313" key="7">
    <source>
        <dbReference type="Proteomes" id="UP000198327"/>
    </source>
</evidence>
<dbReference type="Gene3D" id="1.10.10.10">
    <property type="entry name" value="Winged helix-like DNA-binding domain superfamily/Winged helix DNA-binding domain"/>
    <property type="match status" value="1"/>
</dbReference>
<dbReference type="InterPro" id="IPR000524">
    <property type="entry name" value="Tscrpt_reg_HTH_GntR"/>
</dbReference>
<dbReference type="GO" id="GO:0003677">
    <property type="term" value="F:DNA binding"/>
    <property type="evidence" value="ECO:0007669"/>
    <property type="project" value="UniProtKB-KW"/>
</dbReference>
<protein>
    <submittedName>
        <fullName evidence="6">DNA-binding transcriptional regulator, GntR family</fullName>
    </submittedName>
</protein>
<evidence type="ECO:0000313" key="6">
    <source>
        <dbReference type="EMBL" id="SNT36314.1"/>
    </source>
</evidence>
<dbReference type="InterPro" id="IPR036390">
    <property type="entry name" value="WH_DNA-bd_sf"/>
</dbReference>
<dbReference type="InterPro" id="IPR008920">
    <property type="entry name" value="TF_FadR/GntR_C"/>
</dbReference>
<keyword evidence="3" id="KW-0804">Transcription</keyword>
<evidence type="ECO:0000256" key="3">
    <source>
        <dbReference type="ARBA" id="ARBA00023163"/>
    </source>
</evidence>
<gene>
    <name evidence="6" type="ORF">SAMN05421642_11580</name>
</gene>
<evidence type="ECO:0000256" key="1">
    <source>
        <dbReference type="ARBA" id="ARBA00023015"/>
    </source>
</evidence>
<dbReference type="PANTHER" id="PTHR43537:SF24">
    <property type="entry name" value="GLUCONATE OPERON TRANSCRIPTIONAL REPRESSOR"/>
    <property type="match status" value="1"/>
</dbReference>
<keyword evidence="2 6" id="KW-0238">DNA-binding</keyword>
<dbReference type="Pfam" id="PF00392">
    <property type="entry name" value="GntR"/>
    <property type="match status" value="1"/>
</dbReference>
<evidence type="ECO:0000259" key="5">
    <source>
        <dbReference type="PROSITE" id="PS50949"/>
    </source>
</evidence>
<dbReference type="InterPro" id="IPR011711">
    <property type="entry name" value="GntR_C"/>
</dbReference>
<evidence type="ECO:0000256" key="2">
    <source>
        <dbReference type="ARBA" id="ARBA00023125"/>
    </source>
</evidence>
<dbReference type="InterPro" id="IPR036388">
    <property type="entry name" value="WH-like_DNA-bd_sf"/>
</dbReference>
<dbReference type="GO" id="GO:0003700">
    <property type="term" value="F:DNA-binding transcription factor activity"/>
    <property type="evidence" value="ECO:0007669"/>
    <property type="project" value="InterPro"/>
</dbReference>
<accession>A0A239M2Y1</accession>
<dbReference type="SMART" id="SM00345">
    <property type="entry name" value="HTH_GNTR"/>
    <property type="match status" value="1"/>
</dbReference>